<proteinExistence type="inferred from homology"/>
<dbReference type="GO" id="GO:0008955">
    <property type="term" value="F:peptidoglycan glycosyltransferase activity"/>
    <property type="evidence" value="ECO:0007669"/>
    <property type="project" value="UniProtKB-UniRule"/>
</dbReference>
<organism evidence="7 8">
    <name type="scientific">Finegoldia magna</name>
    <name type="common">Peptostreptococcus magnus</name>
    <dbReference type="NCBI Taxonomy" id="1260"/>
    <lineage>
        <taxon>Bacteria</taxon>
        <taxon>Bacillati</taxon>
        <taxon>Bacillota</taxon>
        <taxon>Tissierellia</taxon>
        <taxon>Tissierellales</taxon>
        <taxon>Peptoniphilaceae</taxon>
        <taxon>Finegoldia</taxon>
    </lineage>
</organism>
<dbReference type="NCBIfam" id="TIGR02210">
    <property type="entry name" value="rodA_shape"/>
    <property type="match status" value="1"/>
</dbReference>
<sequence length="367" mass="41167">MFNINKKNISKIDKTLIISVVILVIYGLIVLYSAGSSLSNHYFRKQIIATIIGIIIVLFIISLDNHIIKKLNIPMYIICNVLLVLVLFFGVGDEWGARSWFKFGPINFQPSEIMKIVLIISLANIIESNKNSLNNPKTLLKILIFAFIPVALILKQPDAGTAMVYTFIIIVMLFTAGIDWKYLIGAIILGIVSLPFLYLRLDQFQRDRILNFLHPERDLSNTGWQALQGKIAIGSGKFTGEGFLKGVQSQYNFIPEKQTDFIFAVLVEEFGFLGGFILILLYALMLYRCVVIAQNSDNLYSQLLTIGFAAMFLFHIFENIGMTVGVMPITGIPLPFFSYGGTFQIINLISIGLIISSSIQKDPLNFI</sequence>
<keyword evidence="4 6" id="KW-1133">Transmembrane helix</keyword>
<feature type="transmembrane region" description="Helical" evidence="6">
    <location>
        <begin position="299"/>
        <end position="317"/>
    </location>
</feature>
<comment type="subcellular location">
    <subcellularLocation>
        <location evidence="6">Cell membrane</location>
        <topology evidence="6">Multi-pass membrane protein</topology>
    </subcellularLocation>
    <subcellularLocation>
        <location evidence="1">Membrane</location>
        <topology evidence="1">Multi-pass membrane protein</topology>
    </subcellularLocation>
</comment>
<dbReference type="GO" id="GO:0015648">
    <property type="term" value="F:lipid-linked peptidoglycan transporter activity"/>
    <property type="evidence" value="ECO:0007669"/>
    <property type="project" value="TreeGrafter"/>
</dbReference>
<keyword evidence="6" id="KW-1003">Cell membrane</keyword>
<evidence type="ECO:0000256" key="5">
    <source>
        <dbReference type="ARBA" id="ARBA00023136"/>
    </source>
</evidence>
<dbReference type="GO" id="GO:0008360">
    <property type="term" value="P:regulation of cell shape"/>
    <property type="evidence" value="ECO:0007669"/>
    <property type="project" value="UniProtKB-KW"/>
</dbReference>
<reference evidence="7 8" key="1">
    <citation type="submission" date="2020-05" db="EMBL/GenBank/DDBJ databases">
        <title>FDA dAtabase for Regulatory Grade micrObial Sequences (FDA-ARGOS): Supporting development and validation of Infectious Disease Dx tests.</title>
        <authorList>
            <person name="Pederson C."/>
            <person name="Tallon L."/>
            <person name="Sadzewicz L."/>
            <person name="Zhao X."/>
            <person name="Vavikolanu K."/>
            <person name="Mehta A."/>
            <person name="Aluvathingal J."/>
            <person name="Nadendla S."/>
            <person name="Myers T."/>
            <person name="Yan Y."/>
            <person name="Sichtig H."/>
        </authorList>
    </citation>
    <scope>NUCLEOTIDE SEQUENCE [LARGE SCALE GENOMIC DNA]</scope>
    <source>
        <strain evidence="7 8">FDAARGOS_764</strain>
    </source>
</reference>
<protein>
    <recommendedName>
        <fullName evidence="6">Peptidoglycan glycosyltransferase RodA</fullName>
        <shortName evidence="6">PGT</shortName>
        <ecNumber evidence="6">2.4.99.28</ecNumber>
    </recommendedName>
    <alternativeName>
        <fullName evidence="6">Cell elongation protein RodA</fullName>
    </alternativeName>
    <alternativeName>
        <fullName evidence="6">Cell wall polymerase</fullName>
    </alternativeName>
    <alternativeName>
        <fullName evidence="6">Peptidoglycan polymerase</fullName>
        <shortName evidence="6">PG polymerase</shortName>
    </alternativeName>
</protein>
<accession>A0A133MXY1</accession>
<feature type="transmembrane region" description="Helical" evidence="6">
    <location>
        <begin position="75"/>
        <end position="92"/>
    </location>
</feature>
<feature type="transmembrane region" description="Helical" evidence="6">
    <location>
        <begin position="160"/>
        <end position="176"/>
    </location>
</feature>
<comment type="function">
    <text evidence="6">Peptidoglycan polymerase that is essential for cell wall elongation.</text>
</comment>
<feature type="transmembrane region" description="Helical" evidence="6">
    <location>
        <begin position="46"/>
        <end position="63"/>
    </location>
</feature>
<keyword evidence="6" id="KW-0328">Glycosyltransferase</keyword>
<comment type="catalytic activity">
    <reaction evidence="6">
        <text>[GlcNAc-(1-&gt;4)-Mur2Ac(oyl-L-Ala-gamma-D-Glu-L-Lys-D-Ala-D-Ala)](n)-di-trans,octa-cis-undecaprenyl diphosphate + beta-D-GlcNAc-(1-&gt;4)-Mur2Ac(oyl-L-Ala-gamma-D-Glu-L-Lys-D-Ala-D-Ala)-di-trans,octa-cis-undecaprenyl diphosphate = [GlcNAc-(1-&gt;4)-Mur2Ac(oyl-L-Ala-gamma-D-Glu-L-Lys-D-Ala-D-Ala)](n+1)-di-trans,octa-cis-undecaprenyl diphosphate + di-trans,octa-cis-undecaprenyl diphosphate + H(+)</text>
        <dbReference type="Rhea" id="RHEA:23708"/>
        <dbReference type="Rhea" id="RHEA-COMP:9602"/>
        <dbReference type="Rhea" id="RHEA-COMP:9603"/>
        <dbReference type="ChEBI" id="CHEBI:15378"/>
        <dbReference type="ChEBI" id="CHEBI:58405"/>
        <dbReference type="ChEBI" id="CHEBI:60033"/>
        <dbReference type="ChEBI" id="CHEBI:78435"/>
        <dbReference type="EC" id="2.4.99.28"/>
    </reaction>
</comment>
<name>A0A133MXY1_FINMA</name>
<dbReference type="UniPathway" id="UPA00219"/>
<keyword evidence="6" id="KW-0808">Transferase</keyword>
<dbReference type="EMBL" id="CP054000">
    <property type="protein sequence ID" value="QKH79943.1"/>
    <property type="molecule type" value="Genomic_DNA"/>
</dbReference>
<feature type="transmembrane region" description="Helical" evidence="6">
    <location>
        <begin position="183"/>
        <end position="201"/>
    </location>
</feature>
<dbReference type="GO" id="GO:0005886">
    <property type="term" value="C:plasma membrane"/>
    <property type="evidence" value="ECO:0007669"/>
    <property type="project" value="UniProtKB-SubCell"/>
</dbReference>
<dbReference type="InterPro" id="IPR011923">
    <property type="entry name" value="RodA/MrdB"/>
</dbReference>
<keyword evidence="3 6" id="KW-0133">Cell shape</keyword>
<dbReference type="AlphaFoldDB" id="A0A133MXY1"/>
<dbReference type="Proteomes" id="UP000502899">
    <property type="component" value="Chromosome"/>
</dbReference>
<feature type="transmembrane region" description="Helical" evidence="6">
    <location>
        <begin position="138"/>
        <end position="154"/>
    </location>
</feature>
<dbReference type="InterPro" id="IPR001182">
    <property type="entry name" value="FtsW/RodA"/>
</dbReference>
<dbReference type="GO" id="GO:0009252">
    <property type="term" value="P:peptidoglycan biosynthetic process"/>
    <property type="evidence" value="ECO:0007669"/>
    <property type="project" value="UniProtKB-UniRule"/>
</dbReference>
<evidence type="ECO:0000256" key="2">
    <source>
        <dbReference type="ARBA" id="ARBA00022692"/>
    </source>
</evidence>
<evidence type="ECO:0000256" key="6">
    <source>
        <dbReference type="HAMAP-Rule" id="MF_02079"/>
    </source>
</evidence>
<dbReference type="Pfam" id="PF01098">
    <property type="entry name" value="FTSW_RODA_SPOVE"/>
    <property type="match status" value="1"/>
</dbReference>
<evidence type="ECO:0000256" key="1">
    <source>
        <dbReference type="ARBA" id="ARBA00004141"/>
    </source>
</evidence>
<comment type="similarity">
    <text evidence="6">Belongs to the SEDS family. MrdB/RodA subfamily.</text>
</comment>
<dbReference type="HAMAP" id="MF_02079">
    <property type="entry name" value="PGT_RodA"/>
    <property type="match status" value="1"/>
</dbReference>
<dbReference type="GO" id="GO:0032153">
    <property type="term" value="C:cell division site"/>
    <property type="evidence" value="ECO:0007669"/>
    <property type="project" value="TreeGrafter"/>
</dbReference>
<gene>
    <name evidence="6 7" type="primary">rodA</name>
    <name evidence="7" type="ORF">FOC70_06150</name>
</gene>
<keyword evidence="6" id="KW-0573">Peptidoglycan synthesis</keyword>
<evidence type="ECO:0000313" key="7">
    <source>
        <dbReference type="EMBL" id="QKH79943.1"/>
    </source>
</evidence>
<evidence type="ECO:0000313" key="8">
    <source>
        <dbReference type="Proteomes" id="UP000502899"/>
    </source>
</evidence>
<dbReference type="EC" id="2.4.99.28" evidence="6"/>
<comment type="pathway">
    <text evidence="6">Cell wall biogenesis; peptidoglycan biosynthesis.</text>
</comment>
<evidence type="ECO:0000256" key="3">
    <source>
        <dbReference type="ARBA" id="ARBA00022960"/>
    </source>
</evidence>
<feature type="transmembrane region" description="Helical" evidence="6">
    <location>
        <begin position="337"/>
        <end position="355"/>
    </location>
</feature>
<keyword evidence="6" id="KW-0961">Cell wall biogenesis/degradation</keyword>
<dbReference type="RefSeq" id="WP_002841705.1">
    <property type="nucleotide sequence ID" value="NZ_CAMYDD010000001.1"/>
</dbReference>
<feature type="transmembrane region" description="Helical" evidence="6">
    <location>
        <begin position="261"/>
        <end position="287"/>
    </location>
</feature>
<dbReference type="GO" id="GO:0051301">
    <property type="term" value="P:cell division"/>
    <property type="evidence" value="ECO:0007669"/>
    <property type="project" value="InterPro"/>
</dbReference>
<dbReference type="PANTHER" id="PTHR30474">
    <property type="entry name" value="CELL CYCLE PROTEIN"/>
    <property type="match status" value="1"/>
</dbReference>
<feature type="transmembrane region" description="Helical" evidence="6">
    <location>
        <begin position="12"/>
        <end position="34"/>
    </location>
</feature>
<keyword evidence="5 6" id="KW-0472">Membrane</keyword>
<evidence type="ECO:0000256" key="4">
    <source>
        <dbReference type="ARBA" id="ARBA00022989"/>
    </source>
</evidence>
<dbReference type="GO" id="GO:0071555">
    <property type="term" value="P:cell wall organization"/>
    <property type="evidence" value="ECO:0007669"/>
    <property type="project" value="UniProtKB-KW"/>
</dbReference>
<dbReference type="PANTHER" id="PTHR30474:SF1">
    <property type="entry name" value="PEPTIDOGLYCAN GLYCOSYLTRANSFERASE MRDB"/>
    <property type="match status" value="1"/>
</dbReference>
<keyword evidence="2 6" id="KW-0812">Transmembrane</keyword>